<evidence type="ECO:0000313" key="2">
    <source>
        <dbReference type="Proteomes" id="UP000812287"/>
    </source>
</evidence>
<organism evidence="1 2">
    <name type="scientific">Guyanagaster necrorhizus</name>
    <dbReference type="NCBI Taxonomy" id="856835"/>
    <lineage>
        <taxon>Eukaryota</taxon>
        <taxon>Fungi</taxon>
        <taxon>Dikarya</taxon>
        <taxon>Basidiomycota</taxon>
        <taxon>Agaricomycotina</taxon>
        <taxon>Agaricomycetes</taxon>
        <taxon>Agaricomycetidae</taxon>
        <taxon>Agaricales</taxon>
        <taxon>Marasmiineae</taxon>
        <taxon>Physalacriaceae</taxon>
        <taxon>Guyanagaster</taxon>
    </lineage>
</organism>
<proteinExistence type="predicted"/>
<comment type="caution">
    <text evidence="1">The sequence shown here is derived from an EMBL/GenBank/DDBJ whole genome shotgun (WGS) entry which is preliminary data.</text>
</comment>
<sequence length="209" mass="23624">MFGNLAYLQLLSLPSLRSFSFIEMPTICGTVYNSLRNSTRDAVTFFWFLTEDTELPMTLLLRKVKLSPFPSTLTEDDYLGPVPIPSTSSAELSPSYMAKALSLPPTKLVQQRPPPFAFIVHQKWDSKSKISSIPGTLPLLMLSGQMDPVVPKVHMKKLWELRSPRDLDIFKSLRYAGHEPNAAEPHYWNTIETFLTIVLQRQKSATSPP</sequence>
<dbReference type="OrthoDB" id="10249433at2759"/>
<dbReference type="GeneID" id="66101697"/>
<gene>
    <name evidence="1" type="ORF">BT62DRAFT_1078591</name>
</gene>
<dbReference type="RefSeq" id="XP_043036712.1">
    <property type="nucleotide sequence ID" value="XM_043179403.1"/>
</dbReference>
<evidence type="ECO:0000313" key="1">
    <source>
        <dbReference type="EMBL" id="KAG7443212.1"/>
    </source>
</evidence>
<reference evidence="1" key="1">
    <citation type="submission" date="2020-11" db="EMBL/GenBank/DDBJ databases">
        <title>Adaptations for nitrogen fixation in a non-lichenized fungal sporocarp promotes dispersal by wood-feeding termites.</title>
        <authorList>
            <consortium name="DOE Joint Genome Institute"/>
            <person name="Koch R.A."/>
            <person name="Yoon G."/>
            <person name="Arayal U."/>
            <person name="Lail K."/>
            <person name="Amirebrahimi M."/>
            <person name="Labutti K."/>
            <person name="Lipzen A."/>
            <person name="Riley R."/>
            <person name="Barry K."/>
            <person name="Henrissat B."/>
            <person name="Grigoriev I.V."/>
            <person name="Herr J.R."/>
            <person name="Aime M.C."/>
        </authorList>
    </citation>
    <scope>NUCLEOTIDE SEQUENCE</scope>
    <source>
        <strain evidence="1">MCA 3950</strain>
    </source>
</reference>
<dbReference type="EMBL" id="MU250546">
    <property type="protein sequence ID" value="KAG7443212.1"/>
    <property type="molecule type" value="Genomic_DNA"/>
</dbReference>
<accession>A0A9P8AQU8</accession>
<dbReference type="Proteomes" id="UP000812287">
    <property type="component" value="Unassembled WGS sequence"/>
</dbReference>
<name>A0A9P8AQU8_9AGAR</name>
<protein>
    <submittedName>
        <fullName evidence="1">Uncharacterized protein</fullName>
    </submittedName>
</protein>
<dbReference type="AlphaFoldDB" id="A0A9P8AQU8"/>
<keyword evidence="2" id="KW-1185">Reference proteome</keyword>
<dbReference type="InterPro" id="IPR029058">
    <property type="entry name" value="AB_hydrolase_fold"/>
</dbReference>
<dbReference type="SUPFAM" id="SSF53474">
    <property type="entry name" value="alpha/beta-Hydrolases"/>
    <property type="match status" value="1"/>
</dbReference>